<dbReference type="PANTHER" id="PTHR30486">
    <property type="entry name" value="TWITCHING MOTILITY PROTEIN PILT"/>
    <property type="match status" value="1"/>
</dbReference>
<evidence type="ECO:0000256" key="2">
    <source>
        <dbReference type="SAM" id="Phobius"/>
    </source>
</evidence>
<evidence type="ECO:0000313" key="4">
    <source>
        <dbReference type="EMBL" id="MFD1131408.1"/>
    </source>
</evidence>
<dbReference type="InterPro" id="IPR001482">
    <property type="entry name" value="T2SS/T4SS_dom"/>
</dbReference>
<feature type="transmembrane region" description="Helical" evidence="2">
    <location>
        <begin position="6"/>
        <end position="25"/>
    </location>
</feature>
<comment type="similarity">
    <text evidence="1">Belongs to the GSP E family.</text>
</comment>
<keyword evidence="2" id="KW-0472">Membrane</keyword>
<proteinExistence type="inferred from homology"/>
<dbReference type="Pfam" id="PF00437">
    <property type="entry name" value="T2SSE"/>
    <property type="match status" value="1"/>
</dbReference>
<organism evidence="4 5">
    <name type="scientific">Paenibacillus provencensis</name>
    <dbReference type="NCBI Taxonomy" id="441151"/>
    <lineage>
        <taxon>Bacteria</taxon>
        <taxon>Bacillati</taxon>
        <taxon>Bacillota</taxon>
        <taxon>Bacilli</taxon>
        <taxon>Bacillales</taxon>
        <taxon>Paenibacillaceae</taxon>
        <taxon>Paenibacillus</taxon>
    </lineage>
</organism>
<dbReference type="Gene3D" id="3.40.50.300">
    <property type="entry name" value="P-loop containing nucleotide triphosphate hydrolases"/>
    <property type="match status" value="1"/>
</dbReference>
<dbReference type="RefSeq" id="WP_090727811.1">
    <property type="nucleotide sequence ID" value="NZ_JBHTKX010000009.1"/>
</dbReference>
<dbReference type="EMBL" id="JBHTKX010000009">
    <property type="protein sequence ID" value="MFD1131408.1"/>
    <property type="molecule type" value="Genomic_DNA"/>
</dbReference>
<dbReference type="InterPro" id="IPR050921">
    <property type="entry name" value="T4SS_GSP_E_ATPase"/>
</dbReference>
<evidence type="ECO:0000313" key="5">
    <source>
        <dbReference type="Proteomes" id="UP001597169"/>
    </source>
</evidence>
<dbReference type="SUPFAM" id="SSF52540">
    <property type="entry name" value="P-loop containing nucleoside triphosphate hydrolases"/>
    <property type="match status" value="1"/>
</dbReference>
<keyword evidence="2" id="KW-1133">Transmembrane helix</keyword>
<evidence type="ECO:0000259" key="3">
    <source>
        <dbReference type="Pfam" id="PF00437"/>
    </source>
</evidence>
<feature type="domain" description="Bacterial type II secretion system protein E" evidence="3">
    <location>
        <begin position="367"/>
        <end position="484"/>
    </location>
</feature>
<evidence type="ECO:0000256" key="1">
    <source>
        <dbReference type="ARBA" id="ARBA00006611"/>
    </source>
</evidence>
<dbReference type="InterPro" id="IPR027417">
    <property type="entry name" value="P-loop_NTPase"/>
</dbReference>
<dbReference type="PANTHER" id="PTHR30486:SF6">
    <property type="entry name" value="TYPE IV PILUS RETRACTATION ATPASE PILT"/>
    <property type="match status" value="1"/>
</dbReference>
<keyword evidence="5" id="KW-1185">Reference proteome</keyword>
<name>A0ABW3Q2P1_9BACL</name>
<comment type="caution">
    <text evidence="4">The sequence shown here is derived from an EMBL/GenBank/DDBJ whole genome shotgun (WGS) entry which is preliminary data.</text>
</comment>
<protein>
    <submittedName>
        <fullName evidence="4">ATPase, T2SS/T4P/T4SS family</fullName>
    </submittedName>
</protein>
<dbReference type="Proteomes" id="UP001597169">
    <property type="component" value="Unassembled WGS sequence"/>
</dbReference>
<accession>A0ABW3Q2P1</accession>
<gene>
    <name evidence="4" type="ORF">ACFQ3J_25130</name>
</gene>
<reference evidence="5" key="1">
    <citation type="journal article" date="2019" name="Int. J. Syst. Evol. Microbiol.">
        <title>The Global Catalogue of Microorganisms (GCM) 10K type strain sequencing project: providing services to taxonomists for standard genome sequencing and annotation.</title>
        <authorList>
            <consortium name="The Broad Institute Genomics Platform"/>
            <consortium name="The Broad Institute Genome Sequencing Center for Infectious Disease"/>
            <person name="Wu L."/>
            <person name="Ma J."/>
        </authorList>
    </citation>
    <scope>NUCLEOTIDE SEQUENCE [LARGE SCALE GENOMIC DNA]</scope>
    <source>
        <strain evidence="5">CCUG 53519</strain>
    </source>
</reference>
<keyword evidence="2" id="KW-0812">Transmembrane</keyword>
<sequence length="643" mass="73608">MSAGALLNISLILIMLFLVGVLIFFKLTDNRNPRKDPHKLDKKYTFEGLIEYVKTCLNEMTTSNIDDLGLSEEEYTRRMNQRLQLQKALKNSPYGDLQDKNYVKNTIFDLLLKTYGLNDENINRVIPFDNKKLLTSKDKHDILLHLYKKKHGSNALGALFEAHGLAELKNVIEGGTVSSYIITDSEIHEVYQKEIKPLSFEDKLQIIVQRIYEQYKGLSVIDEIRDMKIDGVSGGVSGVPIDQVDLDDYDLSFVSGQLKKKTTKYSHDSIWVFYKGKPIHLAYLTFGTESELKRVCQNIYRYNNPGQLSDSNGFKVNDMKDGSRVVVVRPGFSESWAFFVRKFDIANATLDQLIPETIVGRELVSDAIKFLVKGARVMAITGPQGAGKTTLLMAMIKYIDATYRLRVQETAFELHLRKIYGDRNILTFRETETISGQAGLDLSKKTDGDVNILGELATDPVAAYMIQTAQVASLFSLFTHHAKTFKNLVFSIRNSLLKTNIFTDEKIAEEQVVSVLNFDIHLKRDPNGFRYIERITECIPLDYQDDYPTDFRELEGLEEKVGAFMETATEYFRRKTDRRVFTERNIIEYRTGGYIAVNPISERNKSEMLAHMSDVDQMEFKQFIDEHWSSNINGGEEAWIQRS</sequence>